<evidence type="ECO:0008006" key="4">
    <source>
        <dbReference type="Google" id="ProtNLM"/>
    </source>
</evidence>
<dbReference type="RefSeq" id="WP_015940322.1">
    <property type="nucleotide sequence ID" value="NC_011831.1"/>
</dbReference>
<evidence type="ECO:0000313" key="2">
    <source>
        <dbReference type="EMBL" id="ACL24463.1"/>
    </source>
</evidence>
<feature type="transmembrane region" description="Helical" evidence="1">
    <location>
        <begin position="20"/>
        <end position="41"/>
    </location>
</feature>
<dbReference type="Proteomes" id="UP000002508">
    <property type="component" value="Chromosome"/>
</dbReference>
<dbReference type="HOGENOM" id="CLU_3181700_0_0_0"/>
<sequence length="46" mass="5126">MVTLSSATLLDIVQQTPEPWPGPLTYIGLALLIVAALMTIYNRRRK</sequence>
<reference evidence="2" key="1">
    <citation type="submission" date="2008-12" db="EMBL/GenBank/DDBJ databases">
        <title>Complete sequence of Chloroflexus aggregans DSM 9485.</title>
        <authorList>
            <consortium name="US DOE Joint Genome Institute"/>
            <person name="Lucas S."/>
            <person name="Copeland A."/>
            <person name="Lapidus A."/>
            <person name="Glavina del Rio T."/>
            <person name="Dalin E."/>
            <person name="Tice H."/>
            <person name="Pitluck S."/>
            <person name="Foster B."/>
            <person name="Larimer F."/>
            <person name="Land M."/>
            <person name="Hauser L."/>
            <person name="Kyrpides N."/>
            <person name="Mikhailova N."/>
            <person name="Bryant D."/>
            <person name="Richardson P."/>
        </authorList>
    </citation>
    <scope>NUCLEOTIDE SEQUENCE</scope>
    <source>
        <strain evidence="2">DSM 9485</strain>
    </source>
</reference>
<keyword evidence="1" id="KW-0812">Transmembrane</keyword>
<evidence type="ECO:0000313" key="3">
    <source>
        <dbReference type="Proteomes" id="UP000002508"/>
    </source>
</evidence>
<proteinExistence type="predicted"/>
<gene>
    <name evidence="2" type="ordered locus">Cagg_1561</name>
</gene>
<dbReference type="KEGG" id="cag:Cagg_1561"/>
<keyword evidence="3" id="KW-1185">Reference proteome</keyword>
<keyword evidence="1" id="KW-0472">Membrane</keyword>
<dbReference type="AlphaFoldDB" id="B8G9U8"/>
<name>B8G9U8_CHLAD</name>
<organism evidence="2 3">
    <name type="scientific">Chloroflexus aggregans (strain MD-66 / DSM 9485)</name>
    <dbReference type="NCBI Taxonomy" id="326427"/>
    <lineage>
        <taxon>Bacteria</taxon>
        <taxon>Bacillati</taxon>
        <taxon>Chloroflexota</taxon>
        <taxon>Chloroflexia</taxon>
        <taxon>Chloroflexales</taxon>
        <taxon>Chloroflexineae</taxon>
        <taxon>Chloroflexaceae</taxon>
        <taxon>Chloroflexus</taxon>
    </lineage>
</organism>
<evidence type="ECO:0000256" key="1">
    <source>
        <dbReference type="SAM" id="Phobius"/>
    </source>
</evidence>
<keyword evidence="1" id="KW-1133">Transmembrane helix</keyword>
<accession>B8G9U8</accession>
<dbReference type="EMBL" id="CP001337">
    <property type="protein sequence ID" value="ACL24463.1"/>
    <property type="molecule type" value="Genomic_DNA"/>
</dbReference>
<protein>
    <recommendedName>
        <fullName evidence="4">LPXTG cell wall anchor domain-containing protein</fullName>
    </recommendedName>
</protein>